<dbReference type="Pfam" id="PF08352">
    <property type="entry name" value="oligo_HPY"/>
    <property type="match status" value="2"/>
</dbReference>
<evidence type="ECO:0000256" key="4">
    <source>
        <dbReference type="ARBA" id="ARBA00022475"/>
    </source>
</evidence>
<dbReference type="Proteomes" id="UP001595799">
    <property type="component" value="Unassembled WGS sequence"/>
</dbReference>
<evidence type="ECO:0000256" key="3">
    <source>
        <dbReference type="ARBA" id="ARBA00022448"/>
    </source>
</evidence>
<accession>A0ABV8UQ23</accession>
<keyword evidence="4" id="KW-1003">Cell membrane</keyword>
<evidence type="ECO:0000256" key="1">
    <source>
        <dbReference type="ARBA" id="ARBA00004417"/>
    </source>
</evidence>
<evidence type="ECO:0000256" key="5">
    <source>
        <dbReference type="ARBA" id="ARBA00022741"/>
    </source>
</evidence>
<dbReference type="EMBL" id="JBHSCW010000007">
    <property type="protein sequence ID" value="MFC4352588.1"/>
    <property type="molecule type" value="Genomic_DNA"/>
</dbReference>
<proteinExistence type="inferred from homology"/>
<dbReference type="SMART" id="SM00382">
    <property type="entry name" value="AAA"/>
    <property type="match status" value="2"/>
</dbReference>
<dbReference type="PANTHER" id="PTHR43297">
    <property type="entry name" value="OLIGOPEPTIDE TRANSPORT ATP-BINDING PROTEIN APPD"/>
    <property type="match status" value="1"/>
</dbReference>
<reference evidence="10" key="1">
    <citation type="journal article" date="2019" name="Int. J. Syst. Evol. Microbiol.">
        <title>The Global Catalogue of Microorganisms (GCM) 10K type strain sequencing project: providing services to taxonomists for standard genome sequencing and annotation.</title>
        <authorList>
            <consortium name="The Broad Institute Genomics Platform"/>
            <consortium name="The Broad Institute Genome Sequencing Center for Infectious Disease"/>
            <person name="Wu L."/>
            <person name="Ma J."/>
        </authorList>
    </citation>
    <scope>NUCLEOTIDE SEQUENCE [LARGE SCALE GENOMIC DNA]</scope>
    <source>
        <strain evidence="10">CECT 8472</strain>
    </source>
</reference>
<gene>
    <name evidence="9" type="ORF">ACFOW6_13635</name>
</gene>
<dbReference type="InterPro" id="IPR027417">
    <property type="entry name" value="P-loop_NTPase"/>
</dbReference>
<keyword evidence="5" id="KW-0547">Nucleotide-binding</keyword>
<dbReference type="PROSITE" id="PS00211">
    <property type="entry name" value="ABC_TRANSPORTER_1"/>
    <property type="match status" value="2"/>
</dbReference>
<sequence>MNAKDTNDTLLSIEDLTVRLPEGADRAHAVEQVSFQVRRGEILCIVGESGSGKSVTANAIMGLLPRPYVEPVAGRIMFEGADLLQQSEAKLRDLRGSRIGMIFQEPMTALNPVMKIGDQINEVFDAHGKAGRKERQEQVVELLRSVGLPEPESLGDTYPFRLSGGQRQRVMIAMALALEPGVLIADEPTTALDVTTQAQILRLIKKLQDERDMGVMFITHDFGVVAEVADQVAVMQLGEVVESGPAQEILNNPQHPYTQRLVGSVPRFEPPDARNKLSAETLLSVRSLDKTYVTERGIFTKGRKVQAAKEVSFDIRKGETMGLVGESGSGKSTVGRCIVRLLDSNGGEIRFRDEIDLAALKGRGLQPYRKHIQMIFQDPYASLNPRRKVGRIIAEGPMAHGTDEPEARRRAEELLELVGLDASVADRYPHEFSGGQRQRIGIARALALDPELLVADEPVSALDVSVQAQVLNLLDDIKQRLDISVLFITHDLRVAAQICERIAVMQLGEIVEYGDTREVFANPQHPYTRELLAAVPGRNWSIPEVARKAVADYRSQAEV</sequence>
<keyword evidence="10" id="KW-1185">Reference proteome</keyword>
<dbReference type="NCBIfam" id="NF007739">
    <property type="entry name" value="PRK10419.1"/>
    <property type="match status" value="2"/>
</dbReference>
<dbReference type="RefSeq" id="WP_382422939.1">
    <property type="nucleotide sequence ID" value="NZ_JBHSCW010000007.1"/>
</dbReference>
<dbReference type="Pfam" id="PF00005">
    <property type="entry name" value="ABC_tran"/>
    <property type="match status" value="2"/>
</dbReference>
<protein>
    <submittedName>
        <fullName evidence="9">ABC transporter ATP-binding protein</fullName>
    </submittedName>
</protein>
<dbReference type="NCBIfam" id="NF008453">
    <property type="entry name" value="PRK11308.1"/>
    <property type="match status" value="2"/>
</dbReference>
<name>A0ABV8UQ23_9PROT</name>
<feature type="domain" description="ABC transporter" evidence="8">
    <location>
        <begin position="11"/>
        <end position="262"/>
    </location>
</feature>
<dbReference type="PANTHER" id="PTHR43297:SF2">
    <property type="entry name" value="DIPEPTIDE TRANSPORT ATP-BINDING PROTEIN DPPD"/>
    <property type="match status" value="1"/>
</dbReference>
<dbReference type="SUPFAM" id="SSF52540">
    <property type="entry name" value="P-loop containing nucleoside triphosphate hydrolases"/>
    <property type="match status" value="2"/>
</dbReference>
<dbReference type="Gene3D" id="3.40.50.300">
    <property type="entry name" value="P-loop containing nucleotide triphosphate hydrolases"/>
    <property type="match status" value="2"/>
</dbReference>
<evidence type="ECO:0000313" key="9">
    <source>
        <dbReference type="EMBL" id="MFC4352588.1"/>
    </source>
</evidence>
<keyword evidence="3" id="KW-0813">Transport</keyword>
<dbReference type="InterPro" id="IPR050388">
    <property type="entry name" value="ABC_Ni/Peptide_Import"/>
</dbReference>
<evidence type="ECO:0000313" key="10">
    <source>
        <dbReference type="Proteomes" id="UP001595799"/>
    </source>
</evidence>
<dbReference type="CDD" id="cd03257">
    <property type="entry name" value="ABC_NikE_OppD_transporters"/>
    <property type="match status" value="2"/>
</dbReference>
<evidence type="ECO:0000256" key="7">
    <source>
        <dbReference type="ARBA" id="ARBA00023136"/>
    </source>
</evidence>
<dbReference type="InterPro" id="IPR013563">
    <property type="entry name" value="Oligopep_ABC_C"/>
</dbReference>
<dbReference type="InterPro" id="IPR003593">
    <property type="entry name" value="AAA+_ATPase"/>
</dbReference>
<dbReference type="GO" id="GO:0005524">
    <property type="term" value="F:ATP binding"/>
    <property type="evidence" value="ECO:0007669"/>
    <property type="project" value="UniProtKB-KW"/>
</dbReference>
<feature type="domain" description="ABC transporter" evidence="8">
    <location>
        <begin position="285"/>
        <end position="532"/>
    </location>
</feature>
<evidence type="ECO:0000256" key="2">
    <source>
        <dbReference type="ARBA" id="ARBA00005417"/>
    </source>
</evidence>
<keyword evidence="7" id="KW-0472">Membrane</keyword>
<dbReference type="PROSITE" id="PS50893">
    <property type="entry name" value="ABC_TRANSPORTER_2"/>
    <property type="match status" value="2"/>
</dbReference>
<evidence type="ECO:0000256" key="6">
    <source>
        <dbReference type="ARBA" id="ARBA00022840"/>
    </source>
</evidence>
<comment type="similarity">
    <text evidence="2">Belongs to the ABC transporter superfamily.</text>
</comment>
<dbReference type="InterPro" id="IPR003439">
    <property type="entry name" value="ABC_transporter-like_ATP-bd"/>
</dbReference>
<evidence type="ECO:0000259" key="8">
    <source>
        <dbReference type="PROSITE" id="PS50893"/>
    </source>
</evidence>
<comment type="subcellular location">
    <subcellularLocation>
        <location evidence="1">Cell inner membrane</location>
        <topology evidence="1">Peripheral membrane protein</topology>
    </subcellularLocation>
</comment>
<comment type="caution">
    <text evidence="9">The sequence shown here is derived from an EMBL/GenBank/DDBJ whole genome shotgun (WGS) entry which is preliminary data.</text>
</comment>
<keyword evidence="6 9" id="KW-0067">ATP-binding</keyword>
<organism evidence="9 10">
    <name type="scientific">Fodinicurvata halophila</name>
    <dbReference type="NCBI Taxonomy" id="1419723"/>
    <lineage>
        <taxon>Bacteria</taxon>
        <taxon>Pseudomonadati</taxon>
        <taxon>Pseudomonadota</taxon>
        <taxon>Alphaproteobacteria</taxon>
        <taxon>Rhodospirillales</taxon>
        <taxon>Rhodovibrionaceae</taxon>
        <taxon>Fodinicurvata</taxon>
    </lineage>
</organism>
<dbReference type="InterPro" id="IPR017871">
    <property type="entry name" value="ABC_transporter-like_CS"/>
</dbReference>